<dbReference type="Proteomes" id="UP001151760">
    <property type="component" value="Unassembled WGS sequence"/>
</dbReference>
<proteinExistence type="predicted"/>
<dbReference type="EMBL" id="BQNB010014992">
    <property type="protein sequence ID" value="GJT34760.1"/>
    <property type="molecule type" value="Genomic_DNA"/>
</dbReference>
<organism evidence="1 2">
    <name type="scientific">Tanacetum coccineum</name>
    <dbReference type="NCBI Taxonomy" id="301880"/>
    <lineage>
        <taxon>Eukaryota</taxon>
        <taxon>Viridiplantae</taxon>
        <taxon>Streptophyta</taxon>
        <taxon>Embryophyta</taxon>
        <taxon>Tracheophyta</taxon>
        <taxon>Spermatophyta</taxon>
        <taxon>Magnoliopsida</taxon>
        <taxon>eudicotyledons</taxon>
        <taxon>Gunneridae</taxon>
        <taxon>Pentapetalae</taxon>
        <taxon>asterids</taxon>
        <taxon>campanulids</taxon>
        <taxon>Asterales</taxon>
        <taxon>Asteraceae</taxon>
        <taxon>Asteroideae</taxon>
        <taxon>Anthemideae</taxon>
        <taxon>Anthemidinae</taxon>
        <taxon>Tanacetum</taxon>
    </lineage>
</organism>
<accession>A0ABQ5D650</accession>
<protein>
    <submittedName>
        <fullName evidence="1">Uncharacterized protein</fullName>
    </submittedName>
</protein>
<sequence>MRADELYKFSNGTLKLVCDKLHHRILNFRLGFNKEMSRRKWSATDKRRSKLMVELIDKQMREKRIMRNLERLVGARELEMDYRLMQRTTKTELTLEQTQQGVSDEVLVSIEGVEE</sequence>
<comment type="caution">
    <text evidence="1">The sequence shown here is derived from an EMBL/GenBank/DDBJ whole genome shotgun (WGS) entry which is preliminary data.</text>
</comment>
<gene>
    <name evidence="1" type="ORF">Tco_0925179</name>
</gene>
<reference evidence="1" key="1">
    <citation type="journal article" date="2022" name="Int. J. Mol. Sci.">
        <title>Draft Genome of Tanacetum Coccineum: Genomic Comparison of Closely Related Tanacetum-Family Plants.</title>
        <authorList>
            <person name="Yamashiro T."/>
            <person name="Shiraishi A."/>
            <person name="Nakayama K."/>
            <person name="Satake H."/>
        </authorList>
    </citation>
    <scope>NUCLEOTIDE SEQUENCE</scope>
</reference>
<evidence type="ECO:0000313" key="2">
    <source>
        <dbReference type="Proteomes" id="UP001151760"/>
    </source>
</evidence>
<reference evidence="1" key="2">
    <citation type="submission" date="2022-01" db="EMBL/GenBank/DDBJ databases">
        <authorList>
            <person name="Yamashiro T."/>
            <person name="Shiraishi A."/>
            <person name="Satake H."/>
            <person name="Nakayama K."/>
        </authorList>
    </citation>
    <scope>NUCLEOTIDE SEQUENCE</scope>
</reference>
<evidence type="ECO:0000313" key="1">
    <source>
        <dbReference type="EMBL" id="GJT34760.1"/>
    </source>
</evidence>
<name>A0ABQ5D650_9ASTR</name>
<keyword evidence="2" id="KW-1185">Reference proteome</keyword>